<comment type="caution">
    <text evidence="1">The sequence shown here is derived from an EMBL/GenBank/DDBJ whole genome shotgun (WGS) entry which is preliminary data.</text>
</comment>
<evidence type="ECO:0000313" key="2">
    <source>
        <dbReference type="Proteomes" id="UP000541444"/>
    </source>
</evidence>
<keyword evidence="2" id="KW-1185">Reference proteome</keyword>
<dbReference type="Proteomes" id="UP000541444">
    <property type="component" value="Unassembled WGS sequence"/>
</dbReference>
<proteinExistence type="predicted"/>
<name>A0A7J7MTH6_9MAGN</name>
<evidence type="ECO:0000313" key="1">
    <source>
        <dbReference type="EMBL" id="KAF6158221.1"/>
    </source>
</evidence>
<dbReference type="EMBL" id="JACGCM010001237">
    <property type="protein sequence ID" value="KAF6158221.1"/>
    <property type="molecule type" value="Genomic_DNA"/>
</dbReference>
<gene>
    <name evidence="1" type="ORF">GIB67_015015</name>
</gene>
<dbReference type="AlphaFoldDB" id="A0A7J7MTH6"/>
<sequence length="65" mass="7417">MRELPLVKCIITCLLGPSAFFRTARTPSSTLQGLALKARRRRWFPCKKYSLGSHTMKRLPPITTI</sequence>
<organism evidence="1 2">
    <name type="scientific">Kingdonia uniflora</name>
    <dbReference type="NCBI Taxonomy" id="39325"/>
    <lineage>
        <taxon>Eukaryota</taxon>
        <taxon>Viridiplantae</taxon>
        <taxon>Streptophyta</taxon>
        <taxon>Embryophyta</taxon>
        <taxon>Tracheophyta</taxon>
        <taxon>Spermatophyta</taxon>
        <taxon>Magnoliopsida</taxon>
        <taxon>Ranunculales</taxon>
        <taxon>Circaeasteraceae</taxon>
        <taxon>Kingdonia</taxon>
    </lineage>
</organism>
<protein>
    <submittedName>
        <fullName evidence="1">Uncharacterized protein</fullName>
    </submittedName>
</protein>
<reference evidence="1 2" key="1">
    <citation type="journal article" date="2020" name="IScience">
        <title>Genome Sequencing of the Endangered Kingdonia uniflora (Circaeasteraceae, Ranunculales) Reveals Potential Mechanisms of Evolutionary Specialization.</title>
        <authorList>
            <person name="Sun Y."/>
            <person name="Deng T."/>
            <person name="Zhang A."/>
            <person name="Moore M.J."/>
            <person name="Landis J.B."/>
            <person name="Lin N."/>
            <person name="Zhang H."/>
            <person name="Zhang X."/>
            <person name="Huang J."/>
            <person name="Zhang X."/>
            <person name="Sun H."/>
            <person name="Wang H."/>
        </authorList>
    </citation>
    <scope>NUCLEOTIDE SEQUENCE [LARGE SCALE GENOMIC DNA]</scope>
    <source>
        <strain evidence="1">TB1705</strain>
        <tissue evidence="1">Leaf</tissue>
    </source>
</reference>
<accession>A0A7J7MTH6</accession>